<protein>
    <recommendedName>
        <fullName evidence="6">Bicarbonate transporter-like transmembrane domain-containing protein</fullName>
    </recommendedName>
</protein>
<evidence type="ECO:0000256" key="3">
    <source>
        <dbReference type="ARBA" id="ARBA00022989"/>
    </source>
</evidence>
<dbReference type="GO" id="GO:0005452">
    <property type="term" value="F:solute:inorganic anion antiporter activity"/>
    <property type="evidence" value="ECO:0007669"/>
    <property type="project" value="InterPro"/>
</dbReference>
<feature type="transmembrane region" description="Helical" evidence="5">
    <location>
        <begin position="149"/>
        <end position="169"/>
    </location>
</feature>
<name>A0A8K0JHS5_9TREE</name>
<feature type="transmembrane region" description="Helical" evidence="5">
    <location>
        <begin position="175"/>
        <end position="197"/>
    </location>
</feature>
<evidence type="ECO:0000256" key="2">
    <source>
        <dbReference type="ARBA" id="ARBA00022692"/>
    </source>
</evidence>
<feature type="transmembrane region" description="Helical" evidence="5">
    <location>
        <begin position="514"/>
        <end position="530"/>
    </location>
</feature>
<feature type="transmembrane region" description="Helical" evidence="5">
    <location>
        <begin position="209"/>
        <end position="228"/>
    </location>
</feature>
<sequence length="565" mass="62904">MYLDVKRRIPYFASDWKDAWNYRVVPATFMIFFVNVLPGIAFALDLVESTGQTGVQEVLLATFVAAAASSLLSCQPLLISGVTGPITIFNKTIYDIFVRDGAASPGDGFDYLQFIGWVYMWAAILHWVSALLNVCALLKYVTKFPCETFGFYVAMVYQYGIQVVTRQFHQSEDTAAFLGILLAVLTCVIPHLFDLLFHSPFMHKHLRRVCADYGMPVTIIAISGFAYWGRFAQYTEEAEMTVPTNGAFTAAMGRSWVVPFWELPGKYVGIAFPFAIILWILFLFDSLSQSLIAQSTEFPLVKPAGFHWDFFVLGITTMISGIFGLPAPNGLIPQAPLHTQSLLIFGAGEPPETEQDRMEMGPMVAHGGKAPVLPSSNEKRGPTDIKRDIEALQEQLNLEKRVAVVEQRVSVLVQGLFCQFQSRARIVMMTGPFETLIGFIPKGVIAGLFWYMGTSALFSSGVTEHFLYLIRDGHLTSPAHPLHGVRKSRLLIWLWFELIGFAATFAITNTIASIGFPIVIALLIPFRILVVPRLGWFTDEELEILDGPVASDFTMESMDALRKGQ</sequence>
<feature type="transmembrane region" description="Helical" evidence="5">
    <location>
        <begin position="20"/>
        <end position="46"/>
    </location>
</feature>
<dbReference type="EMBL" id="JABELV010000164">
    <property type="protein sequence ID" value="KAG7528861.1"/>
    <property type="molecule type" value="Genomic_DNA"/>
</dbReference>
<dbReference type="GO" id="GO:0050801">
    <property type="term" value="P:monoatomic ion homeostasis"/>
    <property type="evidence" value="ECO:0007669"/>
    <property type="project" value="TreeGrafter"/>
</dbReference>
<gene>
    <name evidence="7" type="ORF">FFLO_05894</name>
</gene>
<organism evidence="7 8">
    <name type="scientific">Filobasidium floriforme</name>
    <dbReference type="NCBI Taxonomy" id="5210"/>
    <lineage>
        <taxon>Eukaryota</taxon>
        <taxon>Fungi</taxon>
        <taxon>Dikarya</taxon>
        <taxon>Basidiomycota</taxon>
        <taxon>Agaricomycotina</taxon>
        <taxon>Tremellomycetes</taxon>
        <taxon>Filobasidiales</taxon>
        <taxon>Filobasidiaceae</taxon>
        <taxon>Filobasidium</taxon>
    </lineage>
</organism>
<evidence type="ECO:0000259" key="6">
    <source>
        <dbReference type="Pfam" id="PF00955"/>
    </source>
</evidence>
<feature type="domain" description="Bicarbonate transporter-like transmembrane" evidence="6">
    <location>
        <begin position="400"/>
        <end position="547"/>
    </location>
</feature>
<evidence type="ECO:0000256" key="4">
    <source>
        <dbReference type="ARBA" id="ARBA00023136"/>
    </source>
</evidence>
<comment type="subcellular location">
    <subcellularLocation>
        <location evidence="1">Membrane</location>
        <topology evidence="1">Multi-pass membrane protein</topology>
    </subcellularLocation>
</comment>
<comment type="caution">
    <text evidence="7">The sequence shown here is derived from an EMBL/GenBank/DDBJ whole genome shotgun (WGS) entry which is preliminary data.</text>
</comment>
<keyword evidence="2 5" id="KW-0812">Transmembrane</keyword>
<dbReference type="Pfam" id="PF00955">
    <property type="entry name" value="HCO3_cotransp"/>
    <property type="match status" value="3"/>
</dbReference>
<accession>A0A8K0JHS5</accession>
<dbReference type="Gene3D" id="1.10.287.570">
    <property type="entry name" value="Helical hairpin bin"/>
    <property type="match status" value="1"/>
</dbReference>
<dbReference type="Proteomes" id="UP000812966">
    <property type="component" value="Unassembled WGS sequence"/>
</dbReference>
<keyword evidence="8" id="KW-1185">Reference proteome</keyword>
<evidence type="ECO:0000313" key="7">
    <source>
        <dbReference type="EMBL" id="KAG7528861.1"/>
    </source>
</evidence>
<evidence type="ECO:0000256" key="5">
    <source>
        <dbReference type="SAM" id="Phobius"/>
    </source>
</evidence>
<feature type="transmembrane region" description="Helical" evidence="5">
    <location>
        <begin position="308"/>
        <end position="327"/>
    </location>
</feature>
<dbReference type="GO" id="GO:0006820">
    <property type="term" value="P:monoatomic anion transport"/>
    <property type="evidence" value="ECO:0007669"/>
    <property type="project" value="InterPro"/>
</dbReference>
<dbReference type="InterPro" id="IPR011531">
    <property type="entry name" value="HCO3_transpt-like_TM_dom"/>
</dbReference>
<feature type="transmembrane region" description="Helical" evidence="5">
    <location>
        <begin position="267"/>
        <end position="287"/>
    </location>
</feature>
<feature type="domain" description="Bicarbonate transporter-like transmembrane" evidence="6">
    <location>
        <begin position="162"/>
        <end position="343"/>
    </location>
</feature>
<dbReference type="PANTHER" id="PTHR11453">
    <property type="entry name" value="ANION EXCHANGE PROTEIN"/>
    <property type="match status" value="1"/>
</dbReference>
<dbReference type="PANTHER" id="PTHR11453:SF82">
    <property type="entry name" value="BORON TRANSPORTER 1"/>
    <property type="match status" value="1"/>
</dbReference>
<feature type="transmembrane region" description="Helical" evidence="5">
    <location>
        <begin position="448"/>
        <end position="470"/>
    </location>
</feature>
<dbReference type="GO" id="GO:0000324">
    <property type="term" value="C:fungal-type vacuole"/>
    <property type="evidence" value="ECO:0007669"/>
    <property type="project" value="TreeGrafter"/>
</dbReference>
<feature type="domain" description="Bicarbonate transporter-like transmembrane" evidence="6">
    <location>
        <begin position="1"/>
        <end position="159"/>
    </location>
</feature>
<dbReference type="GO" id="GO:0005886">
    <property type="term" value="C:plasma membrane"/>
    <property type="evidence" value="ECO:0007669"/>
    <property type="project" value="TreeGrafter"/>
</dbReference>
<evidence type="ECO:0000313" key="8">
    <source>
        <dbReference type="Proteomes" id="UP000812966"/>
    </source>
</evidence>
<feature type="transmembrane region" description="Helical" evidence="5">
    <location>
        <begin position="114"/>
        <end position="137"/>
    </location>
</feature>
<dbReference type="GO" id="GO:0080139">
    <property type="term" value="F:borate efflux transmembrane transporter activity"/>
    <property type="evidence" value="ECO:0007669"/>
    <property type="project" value="TreeGrafter"/>
</dbReference>
<dbReference type="AlphaFoldDB" id="A0A8K0JHS5"/>
<feature type="transmembrane region" description="Helical" evidence="5">
    <location>
        <begin position="490"/>
        <end position="508"/>
    </location>
</feature>
<keyword evidence="3 5" id="KW-1133">Transmembrane helix</keyword>
<keyword evidence="4 5" id="KW-0472">Membrane</keyword>
<proteinExistence type="predicted"/>
<feature type="transmembrane region" description="Helical" evidence="5">
    <location>
        <begin position="58"/>
        <end position="79"/>
    </location>
</feature>
<evidence type="ECO:0000256" key="1">
    <source>
        <dbReference type="ARBA" id="ARBA00004141"/>
    </source>
</evidence>
<dbReference type="InterPro" id="IPR003020">
    <property type="entry name" value="HCO3_transpt_euk"/>
</dbReference>
<reference evidence="7" key="1">
    <citation type="submission" date="2020-04" db="EMBL/GenBank/DDBJ databases">
        <title>Analysis of mating type loci in Filobasidium floriforme.</title>
        <authorList>
            <person name="Nowrousian M."/>
        </authorList>
    </citation>
    <scope>NUCLEOTIDE SEQUENCE</scope>
    <source>
        <strain evidence="7">CBS 6242</strain>
    </source>
</reference>